<evidence type="ECO:0000313" key="2">
    <source>
        <dbReference type="EMBL" id="NEG70595.1"/>
    </source>
</evidence>
<dbReference type="InterPro" id="IPR022742">
    <property type="entry name" value="Hydrolase_4"/>
</dbReference>
<dbReference type="Gene3D" id="3.40.50.1820">
    <property type="entry name" value="alpha/beta hydrolase"/>
    <property type="match status" value="1"/>
</dbReference>
<comment type="caution">
    <text evidence="2">The sequence shown here is derived from an EMBL/GenBank/DDBJ whole genome shotgun (WGS) entry which is preliminary data.</text>
</comment>
<dbReference type="GO" id="GO:0016787">
    <property type="term" value="F:hydrolase activity"/>
    <property type="evidence" value="ECO:0007669"/>
    <property type="project" value="UniProtKB-KW"/>
</dbReference>
<proteinExistence type="predicted"/>
<reference evidence="2 3" key="1">
    <citation type="submission" date="2019-09" db="EMBL/GenBank/DDBJ databases">
        <title>Phylogenetic characterization of a novel taxon of the genus Bifidobacterium: Bifidobacterium choloepi sp. nov.</title>
        <authorList>
            <person name="Modesto M."/>
            <person name="Satti M."/>
        </authorList>
    </citation>
    <scope>NUCLEOTIDE SEQUENCE [LARGE SCALE GENOMIC DNA]</scope>
    <source>
        <strain evidence="2 3">BRDM6</strain>
    </source>
</reference>
<dbReference type="RefSeq" id="WP_163228196.1">
    <property type="nucleotide sequence ID" value="NZ_VYSG01000005.1"/>
</dbReference>
<keyword evidence="2" id="KW-0378">Hydrolase</keyword>
<dbReference type="EMBL" id="VYSG01000005">
    <property type="protein sequence ID" value="NEG70595.1"/>
    <property type="molecule type" value="Genomic_DNA"/>
</dbReference>
<evidence type="ECO:0000313" key="3">
    <source>
        <dbReference type="Proteomes" id="UP000469292"/>
    </source>
</evidence>
<dbReference type="InterPro" id="IPR051044">
    <property type="entry name" value="MAG_DAG_Lipase"/>
</dbReference>
<feature type="domain" description="Serine aminopeptidase S33" evidence="1">
    <location>
        <begin position="82"/>
        <end position="335"/>
    </location>
</feature>
<name>A0A6I5N327_9BIFI</name>
<dbReference type="Pfam" id="PF12146">
    <property type="entry name" value="Hydrolase_4"/>
    <property type="match status" value="1"/>
</dbReference>
<organism evidence="2 3">
    <name type="scientific">Bifidobacterium choloepi</name>
    <dbReference type="NCBI Taxonomy" id="2614131"/>
    <lineage>
        <taxon>Bacteria</taxon>
        <taxon>Bacillati</taxon>
        <taxon>Actinomycetota</taxon>
        <taxon>Actinomycetes</taxon>
        <taxon>Bifidobacteriales</taxon>
        <taxon>Bifidobacteriaceae</taxon>
        <taxon>Bifidobacterium</taxon>
    </lineage>
</organism>
<keyword evidence="3" id="KW-1185">Reference proteome</keyword>
<dbReference type="InterPro" id="IPR029058">
    <property type="entry name" value="AB_hydrolase_fold"/>
</dbReference>
<dbReference type="Proteomes" id="UP000469292">
    <property type="component" value="Unassembled WGS sequence"/>
</dbReference>
<gene>
    <name evidence="2" type="ORF">F6S87_08320</name>
</gene>
<dbReference type="SUPFAM" id="SSF53474">
    <property type="entry name" value="alpha/beta-Hydrolases"/>
    <property type="match status" value="1"/>
</dbReference>
<evidence type="ECO:0000259" key="1">
    <source>
        <dbReference type="Pfam" id="PF12146"/>
    </source>
</evidence>
<sequence>MEIAMLDETNFAAAIDGTVLPALESCRTDGYMEPAHEIYSGHPLPALRHPNGTSALGKLHYVTYDVAEFQKLGVPGASRQFHGAVVLSHGFSEFADKYRELAWYFLLAGFSVCILEHRGHGYSPRDVDDKDIVYIDDWHRYVADFAKFAAQVGRPAAKGCRLALFAHSMGGGIATALLERYPKLIDRAVLSSPMIAPDTHIPNWLAAGTTGFLSDLGLAKAKAPGMHNFEPEVNWKDNPGASVARVQWFHDLRMNDSHYQTTAAANMWVKQAVRLSHAILQDKMVRRIQTPILMFQAGNDLWVLNVAENEFKEKLDRAGGRIEMDRIPKSAHEIFSMPNAVYAPYLKRILRYLQSSEKVTVLA</sequence>
<accession>A0A6I5N327</accession>
<protein>
    <submittedName>
        <fullName evidence="2">Alpha/beta hydrolase</fullName>
    </submittedName>
</protein>
<dbReference type="PANTHER" id="PTHR11614">
    <property type="entry name" value="PHOSPHOLIPASE-RELATED"/>
    <property type="match status" value="1"/>
</dbReference>
<dbReference type="AlphaFoldDB" id="A0A6I5N327"/>